<evidence type="ECO:0000313" key="3">
    <source>
        <dbReference type="Proteomes" id="UP000683310"/>
    </source>
</evidence>
<dbReference type="RefSeq" id="WP_213555582.1">
    <property type="nucleotide sequence ID" value="NZ_JBHZDI010000038.1"/>
</dbReference>
<keyword evidence="3" id="KW-1185">Reference proteome</keyword>
<evidence type="ECO:0000313" key="2">
    <source>
        <dbReference type="EMBL" id="QVI19550.1"/>
    </source>
</evidence>
<dbReference type="EMBL" id="CP074371">
    <property type="protein sequence ID" value="QVI19550.1"/>
    <property type="molecule type" value="Genomic_DNA"/>
</dbReference>
<gene>
    <name evidence="2" type="ORF">KHQ06_24645</name>
</gene>
<proteinExistence type="predicted"/>
<reference evidence="2 3" key="1">
    <citation type="submission" date="2021-04" db="EMBL/GenBank/DDBJ databases">
        <title>Nocardia tengchongensis.</title>
        <authorList>
            <person name="Zhuang k."/>
            <person name="Ran Y."/>
            <person name="Li W."/>
        </authorList>
    </citation>
    <scope>NUCLEOTIDE SEQUENCE [LARGE SCALE GENOMIC DNA]</scope>
    <source>
        <strain evidence="2 3">CFH S0057</strain>
    </source>
</reference>
<protein>
    <submittedName>
        <fullName evidence="2">Uncharacterized protein</fullName>
    </submittedName>
</protein>
<accession>A0ABX8CI08</accession>
<name>A0ABX8CI08_9NOCA</name>
<feature type="region of interest" description="Disordered" evidence="1">
    <location>
        <begin position="1"/>
        <end position="20"/>
    </location>
</feature>
<feature type="compositionally biased region" description="Low complexity" evidence="1">
    <location>
        <begin position="1"/>
        <end position="10"/>
    </location>
</feature>
<evidence type="ECO:0000256" key="1">
    <source>
        <dbReference type="SAM" id="MobiDB-lite"/>
    </source>
</evidence>
<dbReference type="Proteomes" id="UP000683310">
    <property type="component" value="Chromosome"/>
</dbReference>
<organism evidence="2 3">
    <name type="scientific">Nocardia tengchongensis</name>
    <dbReference type="NCBI Taxonomy" id="2055889"/>
    <lineage>
        <taxon>Bacteria</taxon>
        <taxon>Bacillati</taxon>
        <taxon>Actinomycetota</taxon>
        <taxon>Actinomycetes</taxon>
        <taxon>Mycobacteriales</taxon>
        <taxon>Nocardiaceae</taxon>
        <taxon>Nocardia</taxon>
    </lineage>
</organism>
<sequence length="227" mass="24522">MNSAAPSPNSSRPPIPARLHDAPTAQGLAIPFLTLCHRGRTSPVWGAIDPERYALVLSLRLCQVCGEGLGSGQGPGQQAVVFVRPHDWVRGVGPEAGLHPECAAYSTRGCPMLAGRMPTYRSNAIAARITPCPDPECGCPQWIQPGPDSDEARRAGQPAEAWYSILIDARDYRIVPFQATESDPVTYGVELRGLRIRRLRKVRGTPGSGPTILDRLAAMLDLDRLTP</sequence>